<dbReference type="Gene3D" id="3.40.50.150">
    <property type="entry name" value="Vaccinia Virus protein VP39"/>
    <property type="match status" value="1"/>
</dbReference>
<dbReference type="Proteomes" id="UP000184016">
    <property type="component" value="Unassembled WGS sequence"/>
</dbReference>
<keyword evidence="1" id="KW-0489">Methyltransferase</keyword>
<keyword evidence="1" id="KW-0808">Transferase</keyword>
<protein>
    <submittedName>
        <fullName evidence="1">Predicted SAM-depedendent methyltransferase</fullName>
    </submittedName>
</protein>
<dbReference type="AlphaFoldDB" id="A0A1M6TNJ4"/>
<dbReference type="Pfam" id="PF13489">
    <property type="entry name" value="Methyltransf_23"/>
    <property type="match status" value="1"/>
</dbReference>
<proteinExistence type="predicted"/>
<evidence type="ECO:0000313" key="2">
    <source>
        <dbReference type="Proteomes" id="UP000184016"/>
    </source>
</evidence>
<dbReference type="EMBL" id="FRAF01000017">
    <property type="protein sequence ID" value="SHK58483.1"/>
    <property type="molecule type" value="Genomic_DNA"/>
</dbReference>
<name>A0A1M6TNJ4_9BACL</name>
<organism evidence="1 2">
    <name type="scientific">Alicyclobacillus tolerans</name>
    <dbReference type="NCBI Taxonomy" id="90970"/>
    <lineage>
        <taxon>Bacteria</taxon>
        <taxon>Bacillati</taxon>
        <taxon>Bacillota</taxon>
        <taxon>Bacilli</taxon>
        <taxon>Bacillales</taxon>
        <taxon>Alicyclobacillaceae</taxon>
        <taxon>Alicyclobacillus</taxon>
    </lineage>
</organism>
<dbReference type="GO" id="GO:0008168">
    <property type="term" value="F:methyltransferase activity"/>
    <property type="evidence" value="ECO:0007669"/>
    <property type="project" value="UniProtKB-KW"/>
</dbReference>
<dbReference type="SUPFAM" id="SSF53335">
    <property type="entry name" value="S-adenosyl-L-methionine-dependent methyltransferases"/>
    <property type="match status" value="1"/>
</dbReference>
<gene>
    <name evidence="1" type="ORF">SAMN05443507_11726</name>
</gene>
<keyword evidence="2" id="KW-1185">Reference proteome</keyword>
<sequence length="244" mass="27976">MEVIKILTAEELYGILNQPDDDGSFVLDLEAAREERAEETLRKNWMVVNVAPSSDLRVVVGSGGSKNNVGWVHTEEDELNLLKRSDWERIFTPNSISAILAEHVWEHLTYEEGIEAAKTCYDFLKPGGYVRCAVPDGFFRNEWYQNLVKIGGPGPADHPAAGHKIVHTYRTLQSMFEEAGFQVRLLEYCDEDGEFHYNDWDENDGFIYRSKRFDHRNQNGELEFVSLIIDAIKPEEWCPSCRGD</sequence>
<dbReference type="STRING" id="1830138.SAMN05443507_11726"/>
<reference evidence="2" key="1">
    <citation type="submission" date="2016-11" db="EMBL/GenBank/DDBJ databases">
        <authorList>
            <person name="Varghese N."/>
            <person name="Submissions S."/>
        </authorList>
    </citation>
    <scope>NUCLEOTIDE SEQUENCE [LARGE SCALE GENOMIC DNA]</scope>
    <source>
        <strain evidence="2">USBA-503</strain>
    </source>
</reference>
<dbReference type="GO" id="GO:0032259">
    <property type="term" value="P:methylation"/>
    <property type="evidence" value="ECO:0007669"/>
    <property type="project" value="UniProtKB-KW"/>
</dbReference>
<accession>A0A1M6TNJ4</accession>
<evidence type="ECO:0000313" key="1">
    <source>
        <dbReference type="EMBL" id="SHK58483.1"/>
    </source>
</evidence>
<dbReference type="InterPro" id="IPR029063">
    <property type="entry name" value="SAM-dependent_MTases_sf"/>
</dbReference>